<reference evidence="2" key="1">
    <citation type="journal article" date="2019" name="MBio">
        <title>Comparative genomics for the elucidation of multidrug resistance (MDR) in Candida lusitaniae.</title>
        <authorList>
            <person name="Kannan A."/>
            <person name="Asner S.A."/>
            <person name="Trachsel E."/>
            <person name="Kelly S."/>
            <person name="Parker J."/>
            <person name="Sanglard D."/>
        </authorList>
    </citation>
    <scope>NUCLEOTIDE SEQUENCE [LARGE SCALE GENOMIC DNA]</scope>
    <source>
        <strain evidence="2">P1</strain>
    </source>
</reference>
<keyword evidence="2" id="KW-1185">Reference proteome</keyword>
<evidence type="ECO:0000313" key="2">
    <source>
        <dbReference type="Proteomes" id="UP000326582"/>
    </source>
</evidence>
<proteinExistence type="predicted"/>
<accession>A0ACD0WJ64</accession>
<keyword evidence="1" id="KW-0808">Transferase</keyword>
<sequence>MALFLIRDPLHQNYSKFFDSCFNSLSLETSGIHVLVGTEFPDLTTTRHVLSTLYAQLRDNSTKHGFPPELEIDVLLRPSGQSYKSQYCVKSEFPDPPTHIVPIDAETEQCDVPFDNDPKDANGKKAITAVGGTFDHIHDGHKILLQTAVLYAQKHVIVGVTGPKLLQKKKYAEMLQSLPERIDNVCKLLQLHLPSGVSFSIYEINDVCGPTGFVRDIDILVTSQETAKGAELVNKYRKEQGFSSLEVVEVGVVGGDGSDNWSGKLSSTDFREREWRKLHS</sequence>
<protein>
    <submittedName>
        <fullName evidence="1">Phosphopantetheine adenylyltransferase</fullName>
    </submittedName>
</protein>
<name>A0ACD0WJ64_CLALS</name>
<evidence type="ECO:0000313" key="1">
    <source>
        <dbReference type="EMBL" id="QFZ27354.1"/>
    </source>
</evidence>
<dbReference type="EMBL" id="CP038486">
    <property type="protein sequence ID" value="QFZ27354.1"/>
    <property type="molecule type" value="Genomic_DNA"/>
</dbReference>
<gene>
    <name evidence="1" type="ORF">EJF14_30323</name>
</gene>
<organism evidence="1 2">
    <name type="scientific">Clavispora lusitaniae</name>
    <name type="common">Candida lusitaniae</name>
    <dbReference type="NCBI Taxonomy" id="36911"/>
    <lineage>
        <taxon>Eukaryota</taxon>
        <taxon>Fungi</taxon>
        <taxon>Dikarya</taxon>
        <taxon>Ascomycota</taxon>
        <taxon>Saccharomycotina</taxon>
        <taxon>Pichiomycetes</taxon>
        <taxon>Metschnikowiaceae</taxon>
        <taxon>Clavispora</taxon>
    </lineage>
</organism>
<dbReference type="Proteomes" id="UP000326582">
    <property type="component" value="Chromosome 3"/>
</dbReference>
<keyword evidence="1" id="KW-0548">Nucleotidyltransferase</keyword>